<protein>
    <submittedName>
        <fullName evidence="1">Uncharacterized protein</fullName>
    </submittedName>
</protein>
<evidence type="ECO:0000313" key="2">
    <source>
        <dbReference type="Proteomes" id="UP000068167"/>
    </source>
</evidence>
<gene>
    <name evidence="1" type="ORF">VL20_152</name>
</gene>
<keyword evidence="2" id="KW-1185">Reference proteome</keyword>
<dbReference type="AlphaFoldDB" id="A0A0K1RU17"/>
<dbReference type="RefSeq" id="WP_052275288.1">
    <property type="nucleotide sequence ID" value="NZ_CP011339.1"/>
</dbReference>
<proteinExistence type="predicted"/>
<dbReference type="Proteomes" id="UP000068167">
    <property type="component" value="Chromosome"/>
</dbReference>
<dbReference type="KEGG" id="mpk:VL20_152"/>
<dbReference type="EMBL" id="CP011339">
    <property type="protein sequence ID" value="AKV65392.1"/>
    <property type="molecule type" value="Genomic_DNA"/>
</dbReference>
<reference evidence="1 2" key="1">
    <citation type="journal article" date="2016" name="Stand. Genomic Sci.">
        <title>Complete genome sequence and genomic characterization of Microcystis panniformis FACHB 1757 by third-generation sequencing.</title>
        <authorList>
            <person name="Zhang J.Y."/>
            <person name="Guan R."/>
            <person name="Zhang H.J."/>
            <person name="Li H."/>
            <person name="Xiao P."/>
            <person name="Yu G.L."/>
            <person name="Du L."/>
            <person name="Cao D.M."/>
            <person name="Zhu B.C."/>
            <person name="Li R.H."/>
            <person name="Lu Z.H."/>
        </authorList>
    </citation>
    <scope>NUCLEOTIDE SEQUENCE [LARGE SCALE GENOMIC DNA]</scope>
    <source>
        <strain evidence="1 2">FACHB-1757</strain>
    </source>
</reference>
<organism evidence="1 2">
    <name type="scientific">Microcystis panniformis FACHB-1757</name>
    <dbReference type="NCBI Taxonomy" id="1638788"/>
    <lineage>
        <taxon>Bacteria</taxon>
        <taxon>Bacillati</taxon>
        <taxon>Cyanobacteriota</taxon>
        <taxon>Cyanophyceae</taxon>
        <taxon>Oscillatoriophycideae</taxon>
        <taxon>Chroococcales</taxon>
        <taxon>Microcystaceae</taxon>
        <taxon>Microcystis</taxon>
    </lineage>
</organism>
<name>A0A0K1RU17_9CHRO</name>
<evidence type="ECO:0000313" key="1">
    <source>
        <dbReference type="EMBL" id="AKV65392.1"/>
    </source>
</evidence>
<accession>A0A0K1RU17</accession>
<sequence>MINPVPPEILQKEKAINPSNMTTQQPLVFQFYYGQSGKADLINTIYLEDGNEASKLHLEVLNVSKNIIVLSPVLNSPPEKLATVAQGGANAASPERCHFQLRWQKDLGLNPSEITIDNTNDWIVNYNEEENFFSMYFLRTTELTLQPNEKIQISFSKLTANNRTVKSSNVELLYGGIGLISSKPTATATATPLKEQVSSKNAVSVINHLRKTQIPLQFRVLGSNAILNDGTTQNTLKLKVLNSPLSNNTRPILSLDQSSKFIVSFEQGNHPDALVATTSQLNGVQIQVTDNNSWASDHTANSTQWSFTPNASLKQLTAGQGIELTISNLVTSSASGLACIYIDYQNIGSYPDGRLVIPIEKTPLLYSGSKVGIGTKTFDRETTKLKVNGDIVLGKDETNKKFIFHSRTDGGGDFLQITHDKDNNDWDWNQGITLRRGGNVGIGTSTPAAKLHVNDGNAVISGSVGIGITNPAAKLHVNGGDAVISGKVGIGITNPAAKLHVDGGDAVISGKVAIGTKTIHADTQLQVNGNIVLGKNENNKKFMFYTSPNDNGDFLQITHDNQSGNWEWNRGIFLKRGGYVGIGTRNPQVKLHVNDGDAFIDGTAVINGNVGIGTDKPQAKLDVNGSVKFGGNSTIINRMICGQVFYDTTRKHWGYRGFAKGAKVVLLQVSVFPVWKFRIYYGFTVKHRQDLVILATVLDRFADDIVCVSDIQADYCEITIRDAFQNVLERLNFSLMIIHYACWEGADSFYPIENGNVTDDYPSILDYTV</sequence>
<dbReference type="PATRIC" id="fig|1638788.3.peg.156"/>